<dbReference type="AlphaFoldDB" id="A0A4V0K4K3"/>
<dbReference type="Proteomes" id="UP000071118">
    <property type="component" value="Chromosome 6"/>
</dbReference>
<dbReference type="EMBL" id="LK022883">
    <property type="protein sequence ID" value="VTZ67851.1"/>
    <property type="molecule type" value="Genomic_DNA"/>
</dbReference>
<dbReference type="RefSeq" id="XP_016652907.1">
    <property type="nucleotide sequence ID" value="XM_016799917.1"/>
</dbReference>
<dbReference type="GeneID" id="3499093"/>
<feature type="region of interest" description="Disordered" evidence="1">
    <location>
        <begin position="59"/>
        <end position="89"/>
    </location>
</feature>
<dbReference type="InterPro" id="IPR023393">
    <property type="entry name" value="START-like_dom_sf"/>
</dbReference>
<evidence type="ECO:0000313" key="4">
    <source>
        <dbReference type="Proteomes" id="UP000071118"/>
    </source>
</evidence>
<feature type="chain" id="PRO_5020210530" evidence="2">
    <location>
        <begin position="26"/>
        <end position="451"/>
    </location>
</feature>
<dbReference type="VEuPathDB" id="PlasmoDB:PCHAS_0625500"/>
<dbReference type="NCBIfam" id="TIGR01599">
    <property type="entry name" value="PYST-A"/>
    <property type="match status" value="1"/>
</dbReference>
<evidence type="ECO:0000256" key="2">
    <source>
        <dbReference type="SAM" id="SignalP"/>
    </source>
</evidence>
<proteinExistence type="predicted"/>
<keyword evidence="4" id="KW-1185">Reference proteome</keyword>
<dbReference type="OrthoDB" id="372811at2759"/>
<evidence type="ECO:0000256" key="1">
    <source>
        <dbReference type="SAM" id="MobiDB-lite"/>
    </source>
</evidence>
<reference evidence="3 4" key="1">
    <citation type="journal article" date="2014" name="BMC Biol.">
        <title>A comprehensive evaluation of rodent malaria parasite genomes and gene expression.</title>
        <authorList>
            <person name="Otto T.D."/>
            <person name="Bohme U."/>
            <person name="Jackson A.P."/>
            <person name="Hunt M."/>
            <person name="Franke-Fayard B."/>
            <person name="Hoeijmakers W.A."/>
            <person name="Religa A.A."/>
            <person name="Robertson L."/>
            <person name="Sanders M."/>
            <person name="Ogun S.A."/>
            <person name="Cunningham D."/>
            <person name="Erhart A."/>
            <person name="Billker O."/>
            <person name="Khan S.M."/>
            <person name="Stunnenberg H.G."/>
            <person name="Langhorne J."/>
            <person name="Holder A.A."/>
            <person name="Waters A.P."/>
            <person name="Newbold C.I."/>
            <person name="Pain A."/>
            <person name="Berriman M."/>
            <person name="Janse C.J."/>
        </authorList>
    </citation>
    <scope>NUCLEOTIDE SEQUENCE [LARGE SCALE GENOMIC DNA]</scope>
    <source>
        <strain evidence="3 4">AS</strain>
    </source>
</reference>
<gene>
    <name evidence="3" type="ORF">PCHAS_0625500</name>
</gene>
<feature type="compositionally biased region" description="Basic residues" evidence="1">
    <location>
        <begin position="71"/>
        <end position="81"/>
    </location>
</feature>
<dbReference type="KEGG" id="pcb:PCHAS_0625500"/>
<dbReference type="InterPro" id="IPR006486">
    <property type="entry name" value="PYST_A"/>
</dbReference>
<feature type="signal peptide" evidence="2">
    <location>
        <begin position="1"/>
        <end position="25"/>
    </location>
</feature>
<dbReference type="Gene3D" id="3.30.530.20">
    <property type="match status" value="1"/>
</dbReference>
<name>A0A4V0K4K3_PLACU</name>
<keyword evidence="2" id="KW-0732">Signal</keyword>
<organism evidence="3 4">
    <name type="scientific">Plasmodium chabaudi chabaudi</name>
    <dbReference type="NCBI Taxonomy" id="31271"/>
    <lineage>
        <taxon>Eukaryota</taxon>
        <taxon>Sar</taxon>
        <taxon>Alveolata</taxon>
        <taxon>Apicomplexa</taxon>
        <taxon>Aconoidasida</taxon>
        <taxon>Haemosporida</taxon>
        <taxon>Plasmodiidae</taxon>
        <taxon>Plasmodium</taxon>
        <taxon>Plasmodium (Vinckeia)</taxon>
    </lineage>
</organism>
<evidence type="ECO:0000313" key="3">
    <source>
        <dbReference type="EMBL" id="VTZ67851.1"/>
    </source>
</evidence>
<protein>
    <submittedName>
        <fullName evidence="3">Fam-a protein</fullName>
    </submittedName>
</protein>
<dbReference type="SUPFAM" id="SSF55961">
    <property type="entry name" value="Bet v1-like"/>
    <property type="match status" value="1"/>
</dbReference>
<accession>A0A4V0K4K3</accession>
<sequence>MNNGYVKKFFFVFILFGCLNNKVLTTEYTEDNAASYEPTRPKAIRIKITLSKTIPCQKEISETSSSETIRPKRLRSNRGRSKATTYGSSSSKIALSRTPRYKTPPFEAGAFKANPFEAGPSKVPSFEAQSSEVTPFEAGPSKVPSFEARLLEVPPFEAGPSKVPSFEAGPSKVPSFEIVLPRAVLTNPPSPHITYIPVSYKLDKIYKKNKHLLCKNPSETKKATTSMDEAVNLLKYYATTNNGFKYYSTTTSGINIYYRNNGNGSSIERCQFQISNPDKYDDIINTLWDPNGPRKFDPSFINGKVARSYDRDLLMVLRFYKNDMLFSERYFYALAKKVHISEDITIIAMSSGNVNDHNPSGPKFYANKVVGSINTFKTSVDFDDDVMSGNYKRSFVNLSGFLIKKTDDHVDITFVNSMEFNAMIPIKMLTRDADMEAVLNVISMQRYFNRQ</sequence>